<feature type="compositionally biased region" description="Polar residues" evidence="1">
    <location>
        <begin position="159"/>
        <end position="175"/>
    </location>
</feature>
<evidence type="ECO:0000256" key="2">
    <source>
        <dbReference type="SAM" id="Phobius"/>
    </source>
</evidence>
<keyword evidence="2" id="KW-0812">Transmembrane</keyword>
<evidence type="ECO:0000313" key="4">
    <source>
        <dbReference type="Proteomes" id="UP001085076"/>
    </source>
</evidence>
<name>A0A9D5CI53_9LILI</name>
<accession>A0A9D5CI53</accession>
<sequence length="175" mass="19726">MVCYTNSTCQMKIDVETIPTLHRVIQEISLEICHLLLLSWNSVPWSTECCQCIIASLATLQMFALLLRPKKDHKCRLYWNAYHYLVGYTVIVLSIINMFKGFDILDPAKGWKNAYIAIINNLGGIALVLEAVTWVVVLKIRKGRGSSDEKSHHDHDANGVNNSNGNRQSPQDQGV</sequence>
<dbReference type="PANTHER" id="PTHR23130">
    <property type="entry name" value="CYTOCHROME B561 AND DOMON DOMAIN-CONTAINING PROTEIN"/>
    <property type="match status" value="1"/>
</dbReference>
<evidence type="ECO:0000313" key="3">
    <source>
        <dbReference type="EMBL" id="KAJ0973631.1"/>
    </source>
</evidence>
<gene>
    <name evidence="3" type="ORF">J5N97_015596</name>
</gene>
<comment type="caution">
    <text evidence="3">The sequence shown here is derived from an EMBL/GenBank/DDBJ whole genome shotgun (WGS) entry which is preliminary data.</text>
</comment>
<feature type="transmembrane region" description="Helical" evidence="2">
    <location>
        <begin position="79"/>
        <end position="99"/>
    </location>
</feature>
<dbReference type="Proteomes" id="UP001085076">
    <property type="component" value="Miscellaneous, Linkage group lg04"/>
</dbReference>
<dbReference type="CDD" id="cd08760">
    <property type="entry name" value="Cyt_b561_FRRS1_like"/>
    <property type="match status" value="1"/>
</dbReference>
<dbReference type="OrthoDB" id="2419613at2759"/>
<proteinExistence type="predicted"/>
<feature type="transmembrane region" description="Helical" evidence="2">
    <location>
        <begin position="114"/>
        <end position="137"/>
    </location>
</feature>
<evidence type="ECO:0008006" key="5">
    <source>
        <dbReference type="Google" id="ProtNLM"/>
    </source>
</evidence>
<keyword evidence="2" id="KW-1133">Transmembrane helix</keyword>
<dbReference type="EMBL" id="JAGGNH010000004">
    <property type="protein sequence ID" value="KAJ0973631.1"/>
    <property type="molecule type" value="Genomic_DNA"/>
</dbReference>
<protein>
    <recommendedName>
        <fullName evidence="5">Cytochrome b561 domain-containing protein</fullName>
    </recommendedName>
</protein>
<dbReference type="AlphaFoldDB" id="A0A9D5CI53"/>
<feature type="compositionally biased region" description="Basic and acidic residues" evidence="1">
    <location>
        <begin position="145"/>
        <end position="157"/>
    </location>
</feature>
<organism evidence="3 4">
    <name type="scientific">Dioscorea zingiberensis</name>
    <dbReference type="NCBI Taxonomy" id="325984"/>
    <lineage>
        <taxon>Eukaryota</taxon>
        <taxon>Viridiplantae</taxon>
        <taxon>Streptophyta</taxon>
        <taxon>Embryophyta</taxon>
        <taxon>Tracheophyta</taxon>
        <taxon>Spermatophyta</taxon>
        <taxon>Magnoliopsida</taxon>
        <taxon>Liliopsida</taxon>
        <taxon>Dioscoreales</taxon>
        <taxon>Dioscoreaceae</taxon>
        <taxon>Dioscorea</taxon>
    </lineage>
</organism>
<feature type="region of interest" description="Disordered" evidence="1">
    <location>
        <begin position="145"/>
        <end position="175"/>
    </location>
</feature>
<dbReference type="Gene3D" id="1.20.120.1770">
    <property type="match status" value="1"/>
</dbReference>
<dbReference type="PANTHER" id="PTHR23130:SF167">
    <property type="entry name" value="CYTOCHROME B561 AND DOMON DOMAIN-CONTAINING PROTEIN"/>
    <property type="match status" value="1"/>
</dbReference>
<reference evidence="3" key="2">
    <citation type="journal article" date="2022" name="Hortic Res">
        <title>The genome of Dioscorea zingiberensis sheds light on the biosynthesis, origin and evolution of the medicinally important diosgenin saponins.</title>
        <authorList>
            <person name="Li Y."/>
            <person name="Tan C."/>
            <person name="Li Z."/>
            <person name="Guo J."/>
            <person name="Li S."/>
            <person name="Chen X."/>
            <person name="Wang C."/>
            <person name="Dai X."/>
            <person name="Yang H."/>
            <person name="Song W."/>
            <person name="Hou L."/>
            <person name="Xu J."/>
            <person name="Tong Z."/>
            <person name="Xu A."/>
            <person name="Yuan X."/>
            <person name="Wang W."/>
            <person name="Yang Q."/>
            <person name="Chen L."/>
            <person name="Sun Z."/>
            <person name="Wang K."/>
            <person name="Pan B."/>
            <person name="Chen J."/>
            <person name="Bao Y."/>
            <person name="Liu F."/>
            <person name="Qi X."/>
            <person name="Gang D.R."/>
            <person name="Wen J."/>
            <person name="Li J."/>
        </authorList>
    </citation>
    <scope>NUCLEOTIDE SEQUENCE</scope>
    <source>
        <strain evidence="3">Dzin_1.0</strain>
    </source>
</reference>
<keyword evidence="4" id="KW-1185">Reference proteome</keyword>
<keyword evidence="2" id="KW-0472">Membrane</keyword>
<reference evidence="3" key="1">
    <citation type="submission" date="2021-03" db="EMBL/GenBank/DDBJ databases">
        <authorList>
            <person name="Li Z."/>
            <person name="Yang C."/>
        </authorList>
    </citation>
    <scope>NUCLEOTIDE SEQUENCE</scope>
    <source>
        <strain evidence="3">Dzin_1.0</strain>
        <tissue evidence="3">Leaf</tissue>
    </source>
</reference>
<evidence type="ECO:0000256" key="1">
    <source>
        <dbReference type="SAM" id="MobiDB-lite"/>
    </source>
</evidence>